<protein>
    <submittedName>
        <fullName evidence="1">Uncharacterized protein</fullName>
    </submittedName>
</protein>
<dbReference type="AlphaFoldDB" id="C0BVR1"/>
<name>C0BVR1_BIFPS</name>
<dbReference type="Proteomes" id="UP000003875">
    <property type="component" value="Unassembled WGS sequence"/>
</dbReference>
<proteinExistence type="predicted"/>
<dbReference type="RefSeq" id="WP_004224094.1">
    <property type="nucleotide sequence ID" value="NZ_ABXX02000029.1"/>
</dbReference>
<reference evidence="1 2" key="2">
    <citation type="submission" date="2009-02" db="EMBL/GenBank/DDBJ databases">
        <authorList>
            <person name="Fulton L."/>
            <person name="Clifton S."/>
            <person name="Fulton B."/>
            <person name="Xu J."/>
            <person name="Minx P."/>
            <person name="Pepin K.H."/>
            <person name="Johnson M."/>
            <person name="Bhonagiri V."/>
            <person name="Nash W.E."/>
            <person name="Mardis E.R."/>
            <person name="Wilson R.K."/>
        </authorList>
    </citation>
    <scope>NUCLEOTIDE SEQUENCE [LARGE SCALE GENOMIC DNA]</scope>
    <source>
        <strain evidence="1 2">DSM 20438</strain>
    </source>
</reference>
<dbReference type="EMBL" id="ABXX02000029">
    <property type="protein sequence ID" value="EEG69861.1"/>
    <property type="molecule type" value="Genomic_DNA"/>
</dbReference>
<evidence type="ECO:0000313" key="1">
    <source>
        <dbReference type="EMBL" id="EEG69861.1"/>
    </source>
</evidence>
<accession>C0BVR1</accession>
<sequence length="59" mass="6919">MNELQQAELQEWEEQPAEERQHFEITNMESLTWAFRKLAAYKAKEMKLTKNCTAGTATN</sequence>
<reference evidence="1 2" key="1">
    <citation type="submission" date="2009-02" db="EMBL/GenBank/DDBJ databases">
        <title>Draft genome sequence of Bifidobacterium pseudocatenulatum (DSM 20438).</title>
        <authorList>
            <person name="Sudarsanam P."/>
            <person name="Ley R."/>
            <person name="Guruge J."/>
            <person name="Turnbaugh P.J."/>
            <person name="Mahowald M."/>
            <person name="Liep D."/>
            <person name="Gordon J."/>
        </authorList>
    </citation>
    <scope>NUCLEOTIDE SEQUENCE [LARGE SCALE GENOMIC DNA]</scope>
    <source>
        <strain evidence="1 2">DSM 20438</strain>
    </source>
</reference>
<evidence type="ECO:0000313" key="2">
    <source>
        <dbReference type="Proteomes" id="UP000003875"/>
    </source>
</evidence>
<comment type="caution">
    <text evidence="1">The sequence shown here is derived from an EMBL/GenBank/DDBJ whole genome shotgun (WGS) entry which is preliminary data.</text>
</comment>
<organism evidence="1 2">
    <name type="scientific">Bifidobacterium pseudocatenulatum DSM 20438 = JCM 1200 = LMG 10505</name>
    <dbReference type="NCBI Taxonomy" id="547043"/>
    <lineage>
        <taxon>Bacteria</taxon>
        <taxon>Bacillati</taxon>
        <taxon>Actinomycetota</taxon>
        <taxon>Actinomycetes</taxon>
        <taxon>Bifidobacteriales</taxon>
        <taxon>Bifidobacteriaceae</taxon>
        <taxon>Bifidobacterium</taxon>
    </lineage>
</organism>
<gene>
    <name evidence="1" type="ORF">BIFPSEUDO_04513</name>
</gene>